<reference evidence="1 2" key="1">
    <citation type="submission" date="2020-12" db="EMBL/GenBank/DDBJ databases">
        <title>FDA dAtabase for Regulatory Grade micrObial Sequences (FDA-ARGOS): Supporting development and validation of Infectious Disease Dx tests.</title>
        <authorList>
            <person name="Sproer C."/>
            <person name="Gronow S."/>
            <person name="Severitt S."/>
            <person name="Schroder I."/>
            <person name="Tallon L."/>
            <person name="Sadzewicz L."/>
            <person name="Zhao X."/>
            <person name="Boylan J."/>
            <person name="Ott S."/>
            <person name="Bowen H."/>
            <person name="Vavikolanu K."/>
            <person name="Mehta A."/>
            <person name="Aluvathingal J."/>
            <person name="Nadendla S."/>
            <person name="Lowell S."/>
            <person name="Myers T."/>
            <person name="Yan Y."/>
            <person name="Sichtig H."/>
        </authorList>
    </citation>
    <scope>NUCLEOTIDE SEQUENCE [LARGE SCALE GENOMIC DNA]</scope>
    <source>
        <strain evidence="1 2">FDAARGOS_1021</strain>
    </source>
</reference>
<organism evidence="1 2">
    <name type="scientific">Streptococcus oralis</name>
    <dbReference type="NCBI Taxonomy" id="1303"/>
    <lineage>
        <taxon>Bacteria</taxon>
        <taxon>Bacillati</taxon>
        <taxon>Bacillota</taxon>
        <taxon>Bacilli</taxon>
        <taxon>Lactobacillales</taxon>
        <taxon>Streptococcaceae</taxon>
        <taxon>Streptococcus</taxon>
    </lineage>
</organism>
<accession>A0A7T4IRI9</accession>
<dbReference type="EMBL" id="CP066059">
    <property type="protein sequence ID" value="QQC34783.1"/>
    <property type="molecule type" value="Genomic_DNA"/>
</dbReference>
<gene>
    <name evidence="1" type="ORF">I6H78_05900</name>
</gene>
<evidence type="ECO:0000313" key="2">
    <source>
        <dbReference type="Proteomes" id="UP000595948"/>
    </source>
</evidence>
<proteinExistence type="predicted"/>
<protein>
    <submittedName>
        <fullName evidence="1">Transcriptional regulator</fullName>
    </submittedName>
</protein>
<name>A0A7T4IRI9_STROR</name>
<dbReference type="AlphaFoldDB" id="A0A7T4IRI9"/>
<dbReference type="RefSeq" id="WP_198459100.1">
    <property type="nucleotide sequence ID" value="NZ_CP066059.1"/>
</dbReference>
<sequence>MNETVETTLLLNLFYYQNETYSRNEVFIESKKRKAISILDEYADELKEIDEGLYNEYKETITFLEGISEEEYQNIKNEIIESVKKFTK</sequence>
<evidence type="ECO:0000313" key="1">
    <source>
        <dbReference type="EMBL" id="QQC34783.1"/>
    </source>
</evidence>
<dbReference type="Proteomes" id="UP000595948">
    <property type="component" value="Chromosome"/>
</dbReference>